<accession>A0A923S2H1</accession>
<keyword evidence="3" id="KW-0808">Transferase</keyword>
<keyword evidence="1" id="KW-0472">Membrane</keyword>
<feature type="transmembrane region" description="Helical" evidence="1">
    <location>
        <begin position="213"/>
        <end position="235"/>
    </location>
</feature>
<evidence type="ECO:0000313" key="4">
    <source>
        <dbReference type="Proteomes" id="UP000596827"/>
    </source>
</evidence>
<dbReference type="EMBL" id="JACORU010000003">
    <property type="protein sequence ID" value="MBC5764753.1"/>
    <property type="molecule type" value="Genomic_DNA"/>
</dbReference>
<sequence>MGFSVSDRSGEDAAIEGLRGLAALIVVGSHYAHLVTGAPGAWGFAATGVDLFFVLSGYVFAPYFFGRPLAWGPHLVRRFFRLYPLYLVALALYVLLKLPDPAATKYVVDHVFMAHTLRSLEIAFFYNAAFWSLPPEVEFYLLLPVIAATLRGRAFAALFVFALLMHMALIAVAQPGQGVTSSAIASVHLPGVLVEFALGACAWRIAREGGGRMLRVLLGCVALVAMCAVYTKFVAPDPKAAADAWPWISGNIGLGAALGYALVVSGVAARPNPQGWRLRLCLLAGELSYGVYLFHNALPQMRAKFGWPIEGWTAVGLCLAATLLLAWVLHHALEAPARNFGRDLSRRIAARQPA</sequence>
<keyword evidence="1" id="KW-1133">Transmembrane helix</keyword>
<dbReference type="RefSeq" id="WP_187081228.1">
    <property type="nucleotide sequence ID" value="NZ_JACORU010000003.1"/>
</dbReference>
<dbReference type="InterPro" id="IPR002656">
    <property type="entry name" value="Acyl_transf_3_dom"/>
</dbReference>
<proteinExistence type="predicted"/>
<organism evidence="3 4">
    <name type="scientific">Ramlibacter albus</name>
    <dbReference type="NCBI Taxonomy" id="2079448"/>
    <lineage>
        <taxon>Bacteria</taxon>
        <taxon>Pseudomonadati</taxon>
        <taxon>Pseudomonadota</taxon>
        <taxon>Betaproteobacteria</taxon>
        <taxon>Burkholderiales</taxon>
        <taxon>Comamonadaceae</taxon>
        <taxon>Ramlibacter</taxon>
    </lineage>
</organism>
<dbReference type="GO" id="GO:0016747">
    <property type="term" value="F:acyltransferase activity, transferring groups other than amino-acyl groups"/>
    <property type="evidence" value="ECO:0007669"/>
    <property type="project" value="InterPro"/>
</dbReference>
<dbReference type="InterPro" id="IPR050879">
    <property type="entry name" value="Acyltransferase_3"/>
</dbReference>
<dbReference type="AlphaFoldDB" id="A0A923S2H1"/>
<dbReference type="Proteomes" id="UP000596827">
    <property type="component" value="Unassembled WGS sequence"/>
</dbReference>
<feature type="transmembrane region" description="Helical" evidence="1">
    <location>
        <begin position="314"/>
        <end position="333"/>
    </location>
</feature>
<protein>
    <submittedName>
        <fullName evidence="3">Acyltransferase</fullName>
    </submittedName>
</protein>
<evidence type="ECO:0000256" key="1">
    <source>
        <dbReference type="SAM" id="Phobius"/>
    </source>
</evidence>
<feature type="transmembrane region" description="Helical" evidence="1">
    <location>
        <begin position="247"/>
        <end position="269"/>
    </location>
</feature>
<comment type="caution">
    <text evidence="3">The sequence shown here is derived from an EMBL/GenBank/DDBJ whole genome shotgun (WGS) entry which is preliminary data.</text>
</comment>
<gene>
    <name evidence="3" type="ORF">H8R02_09850</name>
</gene>
<dbReference type="GO" id="GO:0000271">
    <property type="term" value="P:polysaccharide biosynthetic process"/>
    <property type="evidence" value="ECO:0007669"/>
    <property type="project" value="TreeGrafter"/>
</dbReference>
<reference evidence="3" key="1">
    <citation type="submission" date="2020-08" db="EMBL/GenBank/DDBJ databases">
        <title>Ramlibacter sp. GTP1 16S ribosomal RNA gene genome sequencing and assembly.</title>
        <authorList>
            <person name="Kang M."/>
        </authorList>
    </citation>
    <scope>NUCLEOTIDE SEQUENCE</scope>
    <source>
        <strain evidence="3">GTP1</strain>
    </source>
</reference>
<keyword evidence="1" id="KW-0812">Transmembrane</keyword>
<dbReference type="Pfam" id="PF01757">
    <property type="entry name" value="Acyl_transf_3"/>
    <property type="match status" value="1"/>
</dbReference>
<feature type="transmembrane region" description="Helical" evidence="1">
    <location>
        <begin position="41"/>
        <end position="66"/>
    </location>
</feature>
<feature type="transmembrane region" description="Helical" evidence="1">
    <location>
        <begin position="276"/>
        <end position="294"/>
    </location>
</feature>
<dbReference type="GO" id="GO:0016020">
    <property type="term" value="C:membrane"/>
    <property type="evidence" value="ECO:0007669"/>
    <property type="project" value="TreeGrafter"/>
</dbReference>
<feature type="domain" description="Acyltransferase 3" evidence="2">
    <location>
        <begin position="13"/>
        <end position="330"/>
    </location>
</feature>
<keyword evidence="3" id="KW-0012">Acyltransferase</keyword>
<feature type="transmembrane region" description="Helical" evidence="1">
    <location>
        <begin position="155"/>
        <end position="173"/>
    </location>
</feature>
<name>A0A923S2H1_9BURK</name>
<feature type="transmembrane region" description="Helical" evidence="1">
    <location>
        <begin position="78"/>
        <end position="96"/>
    </location>
</feature>
<evidence type="ECO:0000259" key="2">
    <source>
        <dbReference type="Pfam" id="PF01757"/>
    </source>
</evidence>
<evidence type="ECO:0000313" key="3">
    <source>
        <dbReference type="EMBL" id="MBC5764753.1"/>
    </source>
</evidence>
<keyword evidence="4" id="KW-1185">Reference proteome</keyword>
<dbReference type="PANTHER" id="PTHR23028:SF53">
    <property type="entry name" value="ACYL_TRANSF_3 DOMAIN-CONTAINING PROTEIN"/>
    <property type="match status" value="1"/>
</dbReference>
<feature type="transmembrane region" description="Helical" evidence="1">
    <location>
        <begin position="185"/>
        <end position="206"/>
    </location>
</feature>
<dbReference type="PANTHER" id="PTHR23028">
    <property type="entry name" value="ACETYLTRANSFERASE"/>
    <property type="match status" value="1"/>
</dbReference>